<organism evidence="1 2">
    <name type="scientific">Candidatus Roizmanbacteria bacterium RIFCSPLOWO2_01_FULL_40_42</name>
    <dbReference type="NCBI Taxonomy" id="1802066"/>
    <lineage>
        <taxon>Bacteria</taxon>
        <taxon>Candidatus Roizmaniibacteriota</taxon>
    </lineage>
</organism>
<comment type="caution">
    <text evidence="1">The sequence shown here is derived from an EMBL/GenBank/DDBJ whole genome shotgun (WGS) entry which is preliminary data.</text>
</comment>
<dbReference type="AlphaFoldDB" id="A0A1F7J4Y5"/>
<evidence type="ECO:0000313" key="2">
    <source>
        <dbReference type="Proteomes" id="UP000178558"/>
    </source>
</evidence>
<gene>
    <name evidence="1" type="ORF">A3B50_00625</name>
</gene>
<evidence type="ECO:0000313" key="1">
    <source>
        <dbReference type="EMBL" id="OGK50667.1"/>
    </source>
</evidence>
<name>A0A1F7J4Y5_9BACT</name>
<proteinExistence type="predicted"/>
<reference evidence="1 2" key="1">
    <citation type="journal article" date="2016" name="Nat. Commun.">
        <title>Thousands of microbial genomes shed light on interconnected biogeochemical processes in an aquifer system.</title>
        <authorList>
            <person name="Anantharaman K."/>
            <person name="Brown C.T."/>
            <person name="Hug L.A."/>
            <person name="Sharon I."/>
            <person name="Castelle C.J."/>
            <person name="Probst A.J."/>
            <person name="Thomas B.C."/>
            <person name="Singh A."/>
            <person name="Wilkins M.J."/>
            <person name="Karaoz U."/>
            <person name="Brodie E.L."/>
            <person name="Williams K.H."/>
            <person name="Hubbard S.S."/>
            <person name="Banfield J.F."/>
        </authorList>
    </citation>
    <scope>NUCLEOTIDE SEQUENCE [LARGE SCALE GENOMIC DNA]</scope>
</reference>
<accession>A0A1F7J4Y5</accession>
<dbReference type="EMBL" id="MGAQ01000014">
    <property type="protein sequence ID" value="OGK50667.1"/>
    <property type="molecule type" value="Genomic_DNA"/>
</dbReference>
<sequence>MLTKTDFTNLRNEFATKKDLKKFVTNTEFRYEINRLDKRIDDFHKEFVEFKDTVLQTLDWLVGAFKDFKDELQILTSRYPDIHDRLDNHEIRITKLEKKTN</sequence>
<dbReference type="Proteomes" id="UP000178558">
    <property type="component" value="Unassembled WGS sequence"/>
</dbReference>
<protein>
    <submittedName>
        <fullName evidence="1">Uncharacterized protein</fullName>
    </submittedName>
</protein>